<dbReference type="Gene3D" id="3.90.550.10">
    <property type="entry name" value="Spore Coat Polysaccharide Biosynthesis Protein SpsA, Chain A"/>
    <property type="match status" value="1"/>
</dbReference>
<dbReference type="InterPro" id="IPR029044">
    <property type="entry name" value="Nucleotide-diphossugar_trans"/>
</dbReference>
<dbReference type="InterPro" id="IPR001173">
    <property type="entry name" value="Glyco_trans_2-like"/>
</dbReference>
<comment type="caution">
    <text evidence="2">The sequence shown here is derived from an EMBL/GenBank/DDBJ whole genome shotgun (WGS) entry which is preliminary data.</text>
</comment>
<sequence>MKISIVISIAGNSLDRWQRFQACLSCIQSQSYQNYDLHVVEQSLDGRWYYQNSDYHYHPIIDSHMRGFNLSWCRNVGAQCATGDRLVLMDTDMVFAQDYFTHVISVDKFALGAYAYVWTDRDTANRFYQNCNVSQLLQAKCRERIPALYSGGYGGIVCCDRTWYWNTFGGYLENFFNYGLEDLEAIRRVEYLFGKPRSQLPTLLTKVGHLYHDHERGEISKKNRRIQTVCKQIYPGHLIQAIKGKLGDASTPFILDLQQLCQTIETPVE</sequence>
<gene>
    <name evidence="2" type="ORF">IQ260_29720</name>
</gene>
<evidence type="ECO:0000313" key="3">
    <source>
        <dbReference type="Proteomes" id="UP000615026"/>
    </source>
</evidence>
<dbReference type="RefSeq" id="WP_193996653.1">
    <property type="nucleotide sequence ID" value="NZ_JADEXP010000546.1"/>
</dbReference>
<dbReference type="SUPFAM" id="SSF53448">
    <property type="entry name" value="Nucleotide-diphospho-sugar transferases"/>
    <property type="match status" value="1"/>
</dbReference>
<accession>A0A929A0M2</accession>
<evidence type="ECO:0000313" key="2">
    <source>
        <dbReference type="EMBL" id="MBE9070818.1"/>
    </source>
</evidence>
<dbReference type="CDD" id="cd00761">
    <property type="entry name" value="Glyco_tranf_GTA_type"/>
    <property type="match status" value="1"/>
</dbReference>
<feature type="domain" description="Glycosyltransferase 2-like" evidence="1">
    <location>
        <begin position="16"/>
        <end position="105"/>
    </location>
</feature>
<organism evidence="2 3">
    <name type="scientific">Leptolyngbya cf. ectocarpi LEGE 11479</name>
    <dbReference type="NCBI Taxonomy" id="1828722"/>
    <lineage>
        <taxon>Bacteria</taxon>
        <taxon>Bacillati</taxon>
        <taxon>Cyanobacteriota</taxon>
        <taxon>Cyanophyceae</taxon>
        <taxon>Leptolyngbyales</taxon>
        <taxon>Leptolyngbyaceae</taxon>
        <taxon>Leptolyngbya group</taxon>
        <taxon>Leptolyngbya</taxon>
    </lineage>
</organism>
<name>A0A929A0M2_LEPEC</name>
<dbReference type="AlphaFoldDB" id="A0A929A0M2"/>
<keyword evidence="3" id="KW-1185">Reference proteome</keyword>
<reference evidence="2" key="1">
    <citation type="submission" date="2020-10" db="EMBL/GenBank/DDBJ databases">
        <authorList>
            <person name="Castelo-Branco R."/>
            <person name="Eusebio N."/>
            <person name="Adriana R."/>
            <person name="Vieira A."/>
            <person name="Brugerolle De Fraissinette N."/>
            <person name="Rezende De Castro R."/>
            <person name="Schneider M.P."/>
            <person name="Vasconcelos V."/>
            <person name="Leao P.N."/>
        </authorList>
    </citation>
    <scope>NUCLEOTIDE SEQUENCE</scope>
    <source>
        <strain evidence="2">LEGE 11479</strain>
    </source>
</reference>
<dbReference type="EMBL" id="JADEXP010000546">
    <property type="protein sequence ID" value="MBE9070818.1"/>
    <property type="molecule type" value="Genomic_DNA"/>
</dbReference>
<evidence type="ECO:0000259" key="1">
    <source>
        <dbReference type="Pfam" id="PF00535"/>
    </source>
</evidence>
<dbReference type="Pfam" id="PF00535">
    <property type="entry name" value="Glycos_transf_2"/>
    <property type="match status" value="1"/>
</dbReference>
<dbReference type="Proteomes" id="UP000615026">
    <property type="component" value="Unassembled WGS sequence"/>
</dbReference>
<proteinExistence type="predicted"/>
<protein>
    <submittedName>
        <fullName evidence="2">Glycosyltransferase family 2 protein</fullName>
    </submittedName>
</protein>